<feature type="compositionally biased region" description="Polar residues" evidence="1">
    <location>
        <begin position="138"/>
        <end position="148"/>
    </location>
</feature>
<dbReference type="VEuPathDB" id="FungiDB:JI435_154620"/>
<dbReference type="Proteomes" id="UP000663193">
    <property type="component" value="Chromosome 18"/>
</dbReference>
<feature type="region of interest" description="Disordered" evidence="1">
    <location>
        <begin position="126"/>
        <end position="148"/>
    </location>
</feature>
<protein>
    <submittedName>
        <fullName evidence="2">Uncharacterized protein</fullName>
    </submittedName>
</protein>
<gene>
    <name evidence="2" type="ORF">JI435_154620</name>
</gene>
<dbReference type="RefSeq" id="XP_001805609.1">
    <property type="nucleotide sequence ID" value="XM_001805557.1"/>
</dbReference>
<name>A0A7U2NP75_PHANO</name>
<dbReference type="AlphaFoldDB" id="A0A7U2NP75"/>
<reference evidence="3" key="1">
    <citation type="journal article" date="2021" name="BMC Genomics">
        <title>Chromosome-level genome assembly and manually-curated proteome of model necrotroph Parastagonospora nodorum Sn15 reveals a genome-wide trove of candidate effector homologs, and redundancy of virulence-related functions within an accessory chromosome.</title>
        <authorList>
            <person name="Bertazzoni S."/>
            <person name="Jones D.A.B."/>
            <person name="Phan H.T."/>
            <person name="Tan K.-C."/>
            <person name="Hane J.K."/>
        </authorList>
    </citation>
    <scope>NUCLEOTIDE SEQUENCE [LARGE SCALE GENOMIC DNA]</scope>
    <source>
        <strain evidence="3">SN15 / ATCC MYA-4574 / FGSC 10173)</strain>
    </source>
</reference>
<evidence type="ECO:0000313" key="3">
    <source>
        <dbReference type="Proteomes" id="UP000663193"/>
    </source>
</evidence>
<keyword evidence="3" id="KW-1185">Reference proteome</keyword>
<proteinExistence type="predicted"/>
<accession>A0A7U2NP75</accession>
<dbReference type="EMBL" id="CP069040">
    <property type="protein sequence ID" value="QRD05459.1"/>
    <property type="molecule type" value="Genomic_DNA"/>
</dbReference>
<dbReference type="KEGG" id="pno:SNOG_15462"/>
<dbReference type="OrthoDB" id="3761897at2759"/>
<evidence type="ECO:0000313" key="2">
    <source>
        <dbReference type="EMBL" id="QRD05459.1"/>
    </source>
</evidence>
<evidence type="ECO:0000256" key="1">
    <source>
        <dbReference type="SAM" id="MobiDB-lite"/>
    </source>
</evidence>
<sequence>MNTIPTSFSPTDDISTVLTELTTQASAVLASIPVVQKAHAAYRSISDPEVKGQLAIMLRKHGVVMETVLETIKLNANLINEERLEAWADSAESAAEMQSRRKRLQTLCEEMEKLGKAMVELRNELDRCELDKGDETDQYSQSESSYRP</sequence>
<feature type="compositionally biased region" description="Basic and acidic residues" evidence="1">
    <location>
        <begin position="126"/>
        <end position="135"/>
    </location>
</feature>
<organism evidence="2 3">
    <name type="scientific">Phaeosphaeria nodorum (strain SN15 / ATCC MYA-4574 / FGSC 10173)</name>
    <name type="common">Glume blotch fungus</name>
    <name type="synonym">Parastagonospora nodorum</name>
    <dbReference type="NCBI Taxonomy" id="321614"/>
    <lineage>
        <taxon>Eukaryota</taxon>
        <taxon>Fungi</taxon>
        <taxon>Dikarya</taxon>
        <taxon>Ascomycota</taxon>
        <taxon>Pezizomycotina</taxon>
        <taxon>Dothideomycetes</taxon>
        <taxon>Pleosporomycetidae</taxon>
        <taxon>Pleosporales</taxon>
        <taxon>Pleosporineae</taxon>
        <taxon>Phaeosphaeriaceae</taxon>
        <taxon>Parastagonospora</taxon>
    </lineage>
</organism>